<reference evidence="1 2" key="1">
    <citation type="journal article" date="2021" name="DNA Res.">
        <title>Genome analysis of Candida subhashii reveals its hybrid nature and dual mitochondrial genome conformations.</title>
        <authorList>
            <person name="Mixao V."/>
            <person name="Hegedusova E."/>
            <person name="Saus E."/>
            <person name="Pryszcz L.P."/>
            <person name="Cillingova A."/>
            <person name="Nosek J."/>
            <person name="Gabaldon T."/>
        </authorList>
    </citation>
    <scope>NUCLEOTIDE SEQUENCE [LARGE SCALE GENOMIC DNA]</scope>
    <source>
        <strain evidence="1 2">CBS 10753</strain>
    </source>
</reference>
<dbReference type="AlphaFoldDB" id="A0A8J5US41"/>
<dbReference type="EMBL" id="JAGSYN010000044">
    <property type="protein sequence ID" value="KAG7666046.1"/>
    <property type="molecule type" value="Genomic_DNA"/>
</dbReference>
<protein>
    <submittedName>
        <fullName evidence="1">Uncharacterized protein</fullName>
    </submittedName>
</protein>
<sequence>MERIEGKYFVITLDQDCTYYEATMFKDNLTLAGGQVVNENKSEKSFDVRLPPGGLEDLDESFVRHIHNIEPKKGSRDILSHER</sequence>
<proteinExistence type="predicted"/>
<comment type="caution">
    <text evidence="1">The sequence shown here is derived from an EMBL/GenBank/DDBJ whole genome shotgun (WGS) entry which is preliminary data.</text>
</comment>
<organism evidence="1 2">
    <name type="scientific">[Candida] subhashii</name>
    <dbReference type="NCBI Taxonomy" id="561895"/>
    <lineage>
        <taxon>Eukaryota</taxon>
        <taxon>Fungi</taxon>
        <taxon>Dikarya</taxon>
        <taxon>Ascomycota</taxon>
        <taxon>Saccharomycotina</taxon>
        <taxon>Pichiomycetes</taxon>
        <taxon>Debaryomycetaceae</taxon>
        <taxon>Spathaspora</taxon>
    </lineage>
</organism>
<dbReference type="Proteomes" id="UP000694255">
    <property type="component" value="Unassembled WGS sequence"/>
</dbReference>
<accession>A0A8J5US41</accession>
<evidence type="ECO:0000313" key="1">
    <source>
        <dbReference type="EMBL" id="KAG7666046.1"/>
    </source>
</evidence>
<evidence type="ECO:0000313" key="2">
    <source>
        <dbReference type="Proteomes" id="UP000694255"/>
    </source>
</evidence>
<name>A0A8J5US41_9ASCO</name>
<keyword evidence="2" id="KW-1185">Reference proteome</keyword>
<dbReference type="GeneID" id="73467277"/>
<dbReference type="RefSeq" id="XP_049266278.1">
    <property type="nucleotide sequence ID" value="XM_049408777.1"/>
</dbReference>
<gene>
    <name evidence="1" type="ORF">J8A68_000476</name>
</gene>